<reference evidence="1" key="1">
    <citation type="submission" date="2019-12" db="EMBL/GenBank/DDBJ databases">
        <title>High-Quality draft genome sequences of three cyanobacteria isolated from the limestone walls of the Old Cathedral of Coimbra.</title>
        <authorList>
            <person name="Tiago I."/>
            <person name="Soares F."/>
            <person name="Portugal A."/>
        </authorList>
    </citation>
    <scope>NUCLEOTIDE SEQUENCE</scope>
    <source>
        <strain evidence="1">A</strain>
    </source>
</reference>
<dbReference type="Proteomes" id="UP000646053">
    <property type="component" value="Unassembled WGS sequence"/>
</dbReference>
<dbReference type="EMBL" id="WVIE01000011">
    <property type="protein sequence ID" value="NDJ17853.1"/>
    <property type="molecule type" value="Genomic_DNA"/>
</dbReference>
<gene>
    <name evidence="1" type="ORF">GS601_11195</name>
</gene>
<evidence type="ECO:0000313" key="2">
    <source>
        <dbReference type="Proteomes" id="UP000646053"/>
    </source>
</evidence>
<comment type="caution">
    <text evidence="1">The sequence shown here is derived from an EMBL/GenBank/DDBJ whole genome shotgun (WGS) entry which is preliminary data.</text>
</comment>
<proteinExistence type="predicted"/>
<sequence>MPAEMLLGVAFEYGRDSHQYELAGGVRTSDRVRKSMRTRIKGTTTERQPTEMVSA</sequence>
<organism evidence="1 2">
    <name type="scientific">Myxacorys almedinensis A</name>
    <dbReference type="NCBI Taxonomy" id="2690445"/>
    <lineage>
        <taxon>Bacteria</taxon>
        <taxon>Bacillati</taxon>
        <taxon>Cyanobacteriota</taxon>
        <taxon>Cyanophyceae</taxon>
        <taxon>Leptolyngbyales</taxon>
        <taxon>Leptolyngbyaceae</taxon>
        <taxon>Myxacorys</taxon>
        <taxon>Myxacorys almedinensis</taxon>
    </lineage>
</organism>
<keyword evidence="2" id="KW-1185">Reference proteome</keyword>
<evidence type="ECO:0000313" key="1">
    <source>
        <dbReference type="EMBL" id="NDJ17853.1"/>
    </source>
</evidence>
<accession>A0A8J8CII2</accession>
<dbReference type="AlphaFoldDB" id="A0A8J8CII2"/>
<name>A0A8J8CII2_9CYAN</name>
<protein>
    <submittedName>
        <fullName evidence="1">Uncharacterized protein</fullName>
    </submittedName>
</protein>